<dbReference type="InterPro" id="IPR000182">
    <property type="entry name" value="GNAT_dom"/>
</dbReference>
<reference evidence="3" key="1">
    <citation type="journal article" date="2023" name="Int. J. Syst. Evol. Microbiol.">
        <title>Mesoterricola silvestris gen. nov., sp. nov., Mesoterricola sediminis sp. nov., Geothrix oryzae sp. nov., Geothrix edaphica sp. nov., Geothrix rubra sp. nov., and Geothrix limicola sp. nov., six novel members of Acidobacteriota isolated from soils.</title>
        <authorList>
            <person name="Itoh H."/>
            <person name="Sugisawa Y."/>
            <person name="Mise K."/>
            <person name="Xu Z."/>
            <person name="Kuniyasu M."/>
            <person name="Ushijima N."/>
            <person name="Kawano K."/>
            <person name="Kobayashi E."/>
            <person name="Shiratori Y."/>
            <person name="Masuda Y."/>
            <person name="Senoo K."/>
        </authorList>
    </citation>
    <scope>NUCLEOTIDE SEQUENCE [LARGE SCALE GENOMIC DNA]</scope>
    <source>
        <strain evidence="3">Red222</strain>
    </source>
</reference>
<protein>
    <submittedName>
        <fullName evidence="2">N-acetyltransferase</fullName>
    </submittedName>
</protein>
<name>A0ABM8DTZ1_9BACT</name>
<proteinExistence type="predicted"/>
<dbReference type="PROSITE" id="PS51186">
    <property type="entry name" value="GNAT"/>
    <property type="match status" value="1"/>
</dbReference>
<dbReference type="RefSeq" id="WP_286354250.1">
    <property type="nucleotide sequence ID" value="NZ_AP027079.1"/>
</dbReference>
<dbReference type="NCBIfam" id="NF040504">
    <property type="entry name" value="resist_ArsN1b"/>
    <property type="match status" value="1"/>
</dbReference>
<dbReference type="PANTHER" id="PTHR43072:SF8">
    <property type="entry name" value="ACYLTRANSFERASE FABY-RELATED"/>
    <property type="match status" value="1"/>
</dbReference>
<dbReference type="Pfam" id="PF00583">
    <property type="entry name" value="Acetyltransf_1"/>
    <property type="match status" value="1"/>
</dbReference>
<dbReference type="SUPFAM" id="SSF55729">
    <property type="entry name" value="Acyl-CoA N-acyltransferases (Nat)"/>
    <property type="match status" value="1"/>
</dbReference>
<dbReference type="Gene3D" id="3.40.630.30">
    <property type="match status" value="1"/>
</dbReference>
<gene>
    <name evidence="2" type="ORF">GETHOR_26330</name>
</gene>
<evidence type="ECO:0000313" key="3">
    <source>
        <dbReference type="Proteomes" id="UP001242010"/>
    </source>
</evidence>
<dbReference type="EMBL" id="AP027079">
    <property type="protein sequence ID" value="BDU70532.1"/>
    <property type="molecule type" value="Genomic_DNA"/>
</dbReference>
<keyword evidence="3" id="KW-1185">Reference proteome</keyword>
<feature type="domain" description="N-acetyltransferase" evidence="1">
    <location>
        <begin position="1"/>
        <end position="160"/>
    </location>
</feature>
<sequence length="160" mass="17904">MIRPVQPTDAPALAAIYNPYVRDTLITFEEEPVSVAEMGARIAKVTATYPWLVWEEDGAVLGYAYASTWRTRHAYRFAVETTVYLAQGHHGKGRGAALYEALLAELKHRGFHSALGCLGLPNDPSVRLHEKLGFKKVGHMTEAGWKFGAWVDVGFWERML</sequence>
<dbReference type="Proteomes" id="UP001242010">
    <property type="component" value="Chromosome"/>
</dbReference>
<dbReference type="InterPro" id="IPR016181">
    <property type="entry name" value="Acyl_CoA_acyltransferase"/>
</dbReference>
<evidence type="ECO:0000313" key="2">
    <source>
        <dbReference type="EMBL" id="BDU70532.1"/>
    </source>
</evidence>
<dbReference type="CDD" id="cd04301">
    <property type="entry name" value="NAT_SF"/>
    <property type="match status" value="1"/>
</dbReference>
<accession>A0ABM8DTZ1</accession>
<dbReference type="PANTHER" id="PTHR43072">
    <property type="entry name" value="N-ACETYLTRANSFERASE"/>
    <property type="match status" value="1"/>
</dbReference>
<organism evidence="2 3">
    <name type="scientific">Geothrix oryzae</name>
    <dbReference type="NCBI Taxonomy" id="2927975"/>
    <lineage>
        <taxon>Bacteria</taxon>
        <taxon>Pseudomonadati</taxon>
        <taxon>Acidobacteriota</taxon>
        <taxon>Holophagae</taxon>
        <taxon>Holophagales</taxon>
        <taxon>Holophagaceae</taxon>
        <taxon>Geothrix</taxon>
    </lineage>
</organism>
<evidence type="ECO:0000259" key="1">
    <source>
        <dbReference type="PROSITE" id="PS51186"/>
    </source>
</evidence>